<dbReference type="Proteomes" id="UP000249046">
    <property type="component" value="Unassembled WGS sequence"/>
</dbReference>
<reference evidence="10 11" key="1">
    <citation type="submission" date="2017-08" db="EMBL/GenBank/DDBJ databases">
        <title>Infants hospitalized years apart are colonized by the same room-sourced microbial strains.</title>
        <authorList>
            <person name="Brooks B."/>
            <person name="Olm M.R."/>
            <person name="Firek B.A."/>
            <person name="Baker R."/>
            <person name="Thomas B.C."/>
            <person name="Morowitz M.J."/>
            <person name="Banfield J.F."/>
        </authorList>
    </citation>
    <scope>NUCLEOTIDE SEQUENCE [LARGE SCALE GENOMIC DNA]</scope>
    <source>
        <strain evidence="10">S2_005_003_R2_42</strain>
    </source>
</reference>
<dbReference type="EMBL" id="QFPO01000005">
    <property type="protein sequence ID" value="PZQ16331.1"/>
    <property type="molecule type" value="Genomic_DNA"/>
</dbReference>
<evidence type="ECO:0000256" key="6">
    <source>
        <dbReference type="ARBA" id="ARBA00023263"/>
    </source>
</evidence>
<keyword evidence="6" id="KW-0281">Fimbrium</keyword>
<comment type="caution">
    <text evidence="10">The sequence shown here is derived from an EMBL/GenBank/DDBJ whole genome shotgun (WGS) entry which is preliminary data.</text>
</comment>
<accession>A0A2W5KHB5</accession>
<feature type="compositionally biased region" description="Low complexity" evidence="7">
    <location>
        <begin position="363"/>
        <end position="377"/>
    </location>
</feature>
<dbReference type="AlphaFoldDB" id="A0A2W5KHB5"/>
<evidence type="ECO:0000259" key="9">
    <source>
        <dbReference type="Pfam" id="PF05567"/>
    </source>
</evidence>
<dbReference type="InterPro" id="IPR011047">
    <property type="entry name" value="Quinoprotein_ADH-like_sf"/>
</dbReference>
<proteinExistence type="inferred from homology"/>
<keyword evidence="4" id="KW-0479">Metal-binding</keyword>
<evidence type="ECO:0000256" key="2">
    <source>
        <dbReference type="ARBA" id="ARBA00008387"/>
    </source>
</evidence>
<feature type="chain" id="PRO_5016130048" description="PilY1 beta-propeller domain-containing protein" evidence="8">
    <location>
        <begin position="32"/>
        <end position="1218"/>
    </location>
</feature>
<comment type="subcellular location">
    <subcellularLocation>
        <location evidence="1">Fimbrium</location>
    </subcellularLocation>
</comment>
<dbReference type="InterPro" id="IPR008707">
    <property type="entry name" value="B-propeller_PilY1"/>
</dbReference>
<evidence type="ECO:0000256" key="8">
    <source>
        <dbReference type="SAM" id="SignalP"/>
    </source>
</evidence>
<keyword evidence="5" id="KW-0106">Calcium</keyword>
<protein>
    <recommendedName>
        <fullName evidence="9">PilY1 beta-propeller domain-containing protein</fullName>
    </recommendedName>
</protein>
<dbReference type="GO" id="GO:0046872">
    <property type="term" value="F:metal ion binding"/>
    <property type="evidence" value="ECO:0007669"/>
    <property type="project" value="UniProtKB-KW"/>
</dbReference>
<dbReference type="Pfam" id="PF05567">
    <property type="entry name" value="T4P_PilY1"/>
    <property type="match status" value="1"/>
</dbReference>
<dbReference type="Gene3D" id="2.130.10.10">
    <property type="entry name" value="YVTN repeat-like/Quinoprotein amine dehydrogenase"/>
    <property type="match status" value="1"/>
</dbReference>
<organism evidence="10 11">
    <name type="scientific">Rhodanobacter denitrificans</name>
    <dbReference type="NCBI Taxonomy" id="666685"/>
    <lineage>
        <taxon>Bacteria</taxon>
        <taxon>Pseudomonadati</taxon>
        <taxon>Pseudomonadota</taxon>
        <taxon>Gammaproteobacteria</taxon>
        <taxon>Lysobacterales</taxon>
        <taxon>Rhodanobacteraceae</taxon>
        <taxon>Rhodanobacter</taxon>
    </lineage>
</organism>
<keyword evidence="3" id="KW-1029">Fimbrium biogenesis</keyword>
<evidence type="ECO:0000256" key="5">
    <source>
        <dbReference type="ARBA" id="ARBA00022837"/>
    </source>
</evidence>
<sequence length="1218" mass="130796">MNATALLDSARTSAWIGALCLLAGVAAPTGAATVDLYPTPPDLTSTVAPNLMLTFDDSGSMGRNFMGDQRPYSGAGWGATDQQDTSSSAAYPSGGGPYLCAGVIDPRVTDPANPRSWAMNGAYYNATAGVDYQPPLLADGVTKMPNATFTAAWDNGIIRNRPSNPGSSTTRNLGSDTRFCGNAAGYYRLKTGVALTLDTDGRIDAASRTRLFTANNWEWVNIASSGTAAEKQNFANWYSYYHTRHLAAKTALSRAFAPFDDNIRVAWQNINSNQIGTNTAIYKFRDNATNNNVRTRFYNWLFDSPVSGGTPNQAATVRAGEFFRRSTGARDTNPYWDRDLNRELSCRQNFHINMSDGFWNGGTSTTTTNDRTPATRTLPDGRTYSTSETQSSIFWHENGPDARSMADIAFHYWATDLRPDFANNERTRLKVPPYIPDKSTSLFGTPLATGEDPRDNKEIYWNPANDPASWPHLVQYMIGFGISGTIPNNANTYERLRRGLLAWPETVAGTDDGRKVDDIWHAAINSRGEFFAASNPNELVSALGAIISNIIARRGSSTALSATMAILTSGTQGFSAGYDTTDWSGTLTKSDLDPTTGEPETPPLWDAGCVLTGGNCVSTGQANLPVTNPADRNIYTWNGSAGVAFRWANLSAAQRTALNKHPNPSITTPDNHGSQRVDYLRGVRTGETASPFFRRRSSVLGAIVNSQPVYVSGPTGGWEDSFPPGSPEAAAADPATGAGSYAEFIANYRDRAPTVYAGANDGMLHAFNAVNGAERFAYVPNVLFETGKLNQTTDKPNVVTVDDMPVVQDVFINGQWRSVLVGSLRLGGRGIFALDVTEPDSFSAANVLWEFSNHSPGGEVLGYTYGSANIARLNNGKWVVLVSSGYYPSLNTDPYGFPDPARLDANANRTSLLVLDLETGALIREIRTSGATTTYALSTPAGYDLNGDQVDDIAVAGDLAGNLWRFDLSSPDPEAWSVDLMFRTYGSGNPNDPGRQPISVMPVAMRDFATSRPIWIFGTGKYLGKDDRSNEGTPSNEGPQAFYGIRDYGTGASQYPIGADQLVAQTLTQDGDVRSITTNAVPASNRGWKIPLTIATERSERNVIGITPLYSSNRAVLTTLIPKGDDPCDPGRRGSVMVVDAATGGVPGNGYGGMPSLSGAQSNEIGVVVNSVAIPISGYPSLVSRLGAAGIVMPGIPEVQIPDAPNYRGAWRELLDLL</sequence>
<feature type="signal peptide" evidence="8">
    <location>
        <begin position="1"/>
        <end position="31"/>
    </location>
</feature>
<feature type="region of interest" description="Disordered" evidence="7">
    <location>
        <begin position="362"/>
        <end position="385"/>
    </location>
</feature>
<comment type="similarity">
    <text evidence="2">Belongs to the PilY1 family.</text>
</comment>
<evidence type="ECO:0000313" key="10">
    <source>
        <dbReference type="EMBL" id="PZQ16331.1"/>
    </source>
</evidence>
<gene>
    <name evidence="10" type="ORF">DI564_06755</name>
</gene>
<dbReference type="GO" id="GO:0009289">
    <property type="term" value="C:pilus"/>
    <property type="evidence" value="ECO:0007669"/>
    <property type="project" value="UniProtKB-SubCell"/>
</dbReference>
<evidence type="ECO:0000256" key="1">
    <source>
        <dbReference type="ARBA" id="ARBA00004561"/>
    </source>
</evidence>
<name>A0A2W5KHB5_9GAMM</name>
<evidence type="ECO:0000256" key="4">
    <source>
        <dbReference type="ARBA" id="ARBA00022723"/>
    </source>
</evidence>
<evidence type="ECO:0000313" key="11">
    <source>
        <dbReference type="Proteomes" id="UP000249046"/>
    </source>
</evidence>
<evidence type="ECO:0000256" key="3">
    <source>
        <dbReference type="ARBA" id="ARBA00022558"/>
    </source>
</evidence>
<dbReference type="InterPro" id="IPR015943">
    <property type="entry name" value="WD40/YVTN_repeat-like_dom_sf"/>
</dbReference>
<dbReference type="SUPFAM" id="SSF50998">
    <property type="entry name" value="Quinoprotein alcohol dehydrogenase-like"/>
    <property type="match status" value="1"/>
</dbReference>
<evidence type="ECO:0000256" key="7">
    <source>
        <dbReference type="SAM" id="MobiDB-lite"/>
    </source>
</evidence>
<keyword evidence="8" id="KW-0732">Signal</keyword>
<feature type="domain" description="PilY1 beta-propeller" evidence="9">
    <location>
        <begin position="731"/>
        <end position="1072"/>
    </location>
</feature>